<feature type="region of interest" description="Disordered" evidence="2">
    <location>
        <begin position="379"/>
        <end position="443"/>
    </location>
</feature>
<feature type="region of interest" description="Disordered" evidence="2">
    <location>
        <begin position="477"/>
        <end position="527"/>
    </location>
</feature>
<feature type="compositionally biased region" description="Polar residues" evidence="2">
    <location>
        <begin position="400"/>
        <end position="419"/>
    </location>
</feature>
<accession>A0A0F7SM62</accession>
<dbReference type="PROSITE" id="PS00036">
    <property type="entry name" value="BZIP_BASIC"/>
    <property type="match status" value="1"/>
</dbReference>
<dbReference type="PANTHER" id="PTHR38116:SF9">
    <property type="entry name" value="BZIP DOMAIN-CONTAINING PROTEIN"/>
    <property type="match status" value="1"/>
</dbReference>
<sequence length="752" mass="82039">MTEPSPFGPGFSNMIGLEIRSRHASRLSARVVAEAAGLRRNASGFSRPPGMASGPARVPRSPSIHIHKYLYTQHTHIRFDQKDTEFFLLQLSDYLPLLLVQVTSDSSMKPKQAPTAQDDPLNEESEEEDYDEASGSTEKTSADKKKESENSSTRKAQNRIAQREFRQRKQQYIRELETRVEVLSANSDHRFSHLKDVIQALMDENQQLRQMCSNMGTFFAEGLGSALPRIGMTPEMYDAVITRGNSDTALDAYVISKERLQKQEPASPAVHDSPSEASTHSPSQTNSQNPKRKRGSMVEEDISRKRKLLYENALKVGSRPVARSKESDSWSPVVEGSSDGRQPTTDLPALDSPADGPSSSSFRPTNVFHTKTFTERAMTTPFDSNLAGDPNANKDHSESSDANLSRPNFATNTAPTSQIGLRPLLPYPPPFPNSGHNTTSQHTSYIPSTLNVEGAMFGSHESSGSSSVSQELISFISSPSPSTTAQYPGAQTNHQHQRHQQQNLPPITGMNPPGMIPAGSGSLPDGRSSLEFNTLFNSIGFPTSNLGIPIGSGDGGDGGRDSRNSLGGGDVRSRPTDLGGPLARNNIGGRIGASAGKSSGSRLGGEGNRPENFAGVKTAKQGDALALIGYHLTNYRKNPSYHLPPSLVPTYLQQTVPHSHMIDGIPIAELRDTMIQFKDQYDLGEALSELCEDVEIHGQDALSGDSWEIPELWMRKYPMLINEQILSGANRWRSRRGDPIIAMADLKVSVLE</sequence>
<dbReference type="SUPFAM" id="SSF57959">
    <property type="entry name" value="Leucine zipper domain"/>
    <property type="match status" value="1"/>
</dbReference>
<evidence type="ECO:0000259" key="3">
    <source>
        <dbReference type="PROSITE" id="PS00036"/>
    </source>
</evidence>
<protein>
    <recommendedName>
        <fullName evidence="3">BZIP domain-containing protein</fullName>
    </recommendedName>
</protein>
<dbReference type="CDD" id="cd14688">
    <property type="entry name" value="bZIP_YAP"/>
    <property type="match status" value="1"/>
</dbReference>
<evidence type="ECO:0000256" key="1">
    <source>
        <dbReference type="SAM" id="Coils"/>
    </source>
</evidence>
<dbReference type="SMART" id="SM00338">
    <property type="entry name" value="BRLZ"/>
    <property type="match status" value="1"/>
</dbReference>
<proteinExistence type="predicted"/>
<feature type="compositionally biased region" description="Polar residues" evidence="2">
    <location>
        <begin position="434"/>
        <end position="443"/>
    </location>
</feature>
<feature type="region of interest" description="Disordered" evidence="2">
    <location>
        <begin position="105"/>
        <end position="164"/>
    </location>
</feature>
<evidence type="ECO:0000256" key="2">
    <source>
        <dbReference type="SAM" id="MobiDB-lite"/>
    </source>
</evidence>
<dbReference type="Pfam" id="PF11905">
    <property type="entry name" value="DUF3425"/>
    <property type="match status" value="1"/>
</dbReference>
<feature type="compositionally biased region" description="Basic and acidic residues" evidence="2">
    <location>
        <begin position="140"/>
        <end position="149"/>
    </location>
</feature>
<dbReference type="InterPro" id="IPR046347">
    <property type="entry name" value="bZIP_sf"/>
</dbReference>
<dbReference type="EMBL" id="LN483273">
    <property type="protein sequence ID" value="CDZ98032.1"/>
    <property type="molecule type" value="Genomic_DNA"/>
</dbReference>
<organism evidence="4">
    <name type="scientific">Phaffia rhodozyma</name>
    <name type="common">Yeast</name>
    <name type="synonym">Xanthophyllomyces dendrorhous</name>
    <dbReference type="NCBI Taxonomy" id="264483"/>
    <lineage>
        <taxon>Eukaryota</taxon>
        <taxon>Fungi</taxon>
        <taxon>Dikarya</taxon>
        <taxon>Basidiomycota</taxon>
        <taxon>Agaricomycotina</taxon>
        <taxon>Tremellomycetes</taxon>
        <taxon>Cystofilobasidiales</taxon>
        <taxon>Mrakiaceae</taxon>
        <taxon>Phaffia</taxon>
    </lineage>
</organism>
<feature type="compositionally biased region" description="Acidic residues" evidence="2">
    <location>
        <begin position="120"/>
        <end position="132"/>
    </location>
</feature>
<feature type="region of interest" description="Disordered" evidence="2">
    <location>
        <begin position="260"/>
        <end position="300"/>
    </location>
</feature>
<feature type="domain" description="BZIP" evidence="3">
    <location>
        <begin position="154"/>
        <end position="168"/>
    </location>
</feature>
<reference evidence="4" key="1">
    <citation type="submission" date="2014-08" db="EMBL/GenBank/DDBJ databases">
        <authorList>
            <person name="Sharma Rahul"/>
            <person name="Thines Marco"/>
        </authorList>
    </citation>
    <scope>NUCLEOTIDE SEQUENCE</scope>
</reference>
<feature type="compositionally biased region" description="Polar residues" evidence="2">
    <location>
        <begin position="275"/>
        <end position="289"/>
    </location>
</feature>
<feature type="coiled-coil region" evidence="1">
    <location>
        <begin position="166"/>
        <end position="211"/>
    </location>
</feature>
<feature type="region of interest" description="Disordered" evidence="2">
    <location>
        <begin position="546"/>
        <end position="615"/>
    </location>
</feature>
<dbReference type="InterPro" id="IPR004827">
    <property type="entry name" value="bZIP"/>
</dbReference>
<dbReference type="InterPro" id="IPR021833">
    <property type="entry name" value="DUF3425"/>
</dbReference>
<dbReference type="Gene3D" id="1.20.5.170">
    <property type="match status" value="1"/>
</dbReference>
<dbReference type="AlphaFoldDB" id="A0A0F7SM62"/>
<keyword evidence="1" id="KW-0175">Coiled coil</keyword>
<feature type="region of interest" description="Disordered" evidence="2">
    <location>
        <begin position="317"/>
        <end position="365"/>
    </location>
</feature>
<dbReference type="PANTHER" id="PTHR38116">
    <property type="entry name" value="CHROMOSOME 7, WHOLE GENOME SHOTGUN SEQUENCE"/>
    <property type="match status" value="1"/>
</dbReference>
<dbReference type="GO" id="GO:0003700">
    <property type="term" value="F:DNA-binding transcription factor activity"/>
    <property type="evidence" value="ECO:0007669"/>
    <property type="project" value="InterPro"/>
</dbReference>
<name>A0A0F7SM62_PHARH</name>
<dbReference type="Pfam" id="PF00170">
    <property type="entry name" value="bZIP_1"/>
    <property type="match status" value="1"/>
</dbReference>
<evidence type="ECO:0000313" key="4">
    <source>
        <dbReference type="EMBL" id="CDZ98032.1"/>
    </source>
</evidence>